<feature type="domain" description="F-box" evidence="1">
    <location>
        <begin position="28"/>
        <end position="78"/>
    </location>
</feature>
<protein>
    <recommendedName>
        <fullName evidence="1">F-box domain-containing protein</fullName>
    </recommendedName>
</protein>
<dbReference type="NCBIfam" id="TIGR01640">
    <property type="entry name" value="F_box_assoc_1"/>
    <property type="match status" value="2"/>
</dbReference>
<dbReference type="CDD" id="cd22157">
    <property type="entry name" value="F-box_AtFBW1-like"/>
    <property type="match status" value="1"/>
</dbReference>
<dbReference type="SUPFAM" id="SSF50965">
    <property type="entry name" value="Galactose oxidase, central domain"/>
    <property type="match status" value="1"/>
</dbReference>
<dbReference type="InterPro" id="IPR006527">
    <property type="entry name" value="F-box-assoc_dom_typ1"/>
</dbReference>
<keyword evidence="3" id="KW-1185">Reference proteome</keyword>
<dbReference type="InterPro" id="IPR036047">
    <property type="entry name" value="F-box-like_dom_sf"/>
</dbReference>
<dbReference type="PROSITE" id="PS50181">
    <property type="entry name" value="FBOX"/>
    <property type="match status" value="1"/>
</dbReference>
<dbReference type="InterPro" id="IPR017451">
    <property type="entry name" value="F-box-assoc_interact_dom"/>
</dbReference>
<name>A0AA88DC21_FICCA</name>
<dbReference type="Proteomes" id="UP001187192">
    <property type="component" value="Unassembled WGS sequence"/>
</dbReference>
<dbReference type="PANTHER" id="PTHR31672:SF13">
    <property type="entry name" value="F-BOX PROTEIN CPR30-LIKE"/>
    <property type="match status" value="1"/>
</dbReference>
<organism evidence="2 3">
    <name type="scientific">Ficus carica</name>
    <name type="common">Common fig</name>
    <dbReference type="NCBI Taxonomy" id="3494"/>
    <lineage>
        <taxon>Eukaryota</taxon>
        <taxon>Viridiplantae</taxon>
        <taxon>Streptophyta</taxon>
        <taxon>Embryophyta</taxon>
        <taxon>Tracheophyta</taxon>
        <taxon>Spermatophyta</taxon>
        <taxon>Magnoliopsida</taxon>
        <taxon>eudicotyledons</taxon>
        <taxon>Gunneridae</taxon>
        <taxon>Pentapetalae</taxon>
        <taxon>rosids</taxon>
        <taxon>fabids</taxon>
        <taxon>Rosales</taxon>
        <taxon>Moraceae</taxon>
        <taxon>Ficeae</taxon>
        <taxon>Ficus</taxon>
    </lineage>
</organism>
<dbReference type="Gene3D" id="1.20.1280.50">
    <property type="match status" value="1"/>
</dbReference>
<dbReference type="InterPro" id="IPR011043">
    <property type="entry name" value="Gal_Oxase/kelch_b-propeller"/>
</dbReference>
<dbReference type="Pfam" id="PF07734">
    <property type="entry name" value="FBA_1"/>
    <property type="match status" value="1"/>
</dbReference>
<evidence type="ECO:0000313" key="3">
    <source>
        <dbReference type="Proteomes" id="UP001187192"/>
    </source>
</evidence>
<evidence type="ECO:0000259" key="1">
    <source>
        <dbReference type="PROSITE" id="PS50181"/>
    </source>
</evidence>
<comment type="caution">
    <text evidence="2">The sequence shown here is derived from an EMBL/GenBank/DDBJ whole genome shotgun (WGS) entry which is preliminary data.</text>
</comment>
<dbReference type="InterPro" id="IPR001810">
    <property type="entry name" value="F-box_dom"/>
</dbReference>
<proteinExistence type="predicted"/>
<dbReference type="InterPro" id="IPR050796">
    <property type="entry name" value="SCF_F-box_component"/>
</dbReference>
<dbReference type="PANTHER" id="PTHR31672">
    <property type="entry name" value="BNACNNG10540D PROTEIN"/>
    <property type="match status" value="1"/>
</dbReference>
<dbReference type="Pfam" id="PF00646">
    <property type="entry name" value="F-box"/>
    <property type="match status" value="1"/>
</dbReference>
<accession>A0AA88DC21</accession>
<dbReference type="SMART" id="SM00256">
    <property type="entry name" value="FBOX"/>
    <property type="match status" value="1"/>
</dbReference>
<gene>
    <name evidence="2" type="ORF">TIFTF001_022863</name>
</gene>
<reference evidence="2" key="1">
    <citation type="submission" date="2023-07" db="EMBL/GenBank/DDBJ databases">
        <title>draft genome sequence of fig (Ficus carica).</title>
        <authorList>
            <person name="Takahashi T."/>
            <person name="Nishimura K."/>
        </authorList>
    </citation>
    <scope>NUCLEOTIDE SEQUENCE</scope>
</reference>
<dbReference type="EMBL" id="BTGU01000047">
    <property type="protein sequence ID" value="GMN53738.1"/>
    <property type="molecule type" value="Genomic_DNA"/>
</dbReference>
<evidence type="ECO:0000313" key="2">
    <source>
        <dbReference type="EMBL" id="GMN53738.1"/>
    </source>
</evidence>
<dbReference type="AlphaFoldDB" id="A0AA88DC21"/>
<sequence>MFTYMKKLCPNLSPSCLPLRRRTKRLGSFNNKYIPEDIIRDILLRLDVKSLRRFECVCKSWQTLIRHPSFVNDHFKRQRSSSLILFQSAPKCKKENMKIYKMPRCFDGDHKIQRCKISLSSFSPEGSDKGLLCLADRRNNSVCLWNPATNESKTLPSPPTSRRWQNPTHQHGLGYDSLTDDFKVVRVCIEDGNRDPVNFFGSGNEVLVYSLGRNSWKRMDMSRVFSSSTTWKDFSYGECYISEEYCPVVCNGSIHWMLDFDGVDYDDDDEDEDEDDDVDDDDDDDEDSQVIVAFDLSTEVFKPIKLPRLGSYEEVYVIGKFSDRLSLVVENDRGSTCDIWVMKEYGVSDSWVKQVKFPLRVEIPGCPTNRYHFNPLAFGNNGKILLIECKDRLFWYDLESHKATKLSHLMGIRNKGGGGKEEERQRAKAAALELKAVALKQSQSTPRAKAAALKTGKVKAMIGGCSARLRIPRS</sequence>
<dbReference type="SUPFAM" id="SSF81383">
    <property type="entry name" value="F-box domain"/>
    <property type="match status" value="1"/>
</dbReference>